<accession>A0A202EC48</accession>
<evidence type="ECO:0000313" key="3">
    <source>
        <dbReference type="Proteomes" id="UP000196084"/>
    </source>
</evidence>
<dbReference type="RefSeq" id="WP_054862251.1">
    <property type="nucleotide sequence ID" value="NZ_MWPH01000001.1"/>
</dbReference>
<dbReference type="AlphaFoldDB" id="A0A202EC48"/>
<evidence type="ECO:0000313" key="2">
    <source>
        <dbReference type="EMBL" id="OVE85836.1"/>
    </source>
</evidence>
<keyword evidence="1" id="KW-0472">Membrane</keyword>
<dbReference type="Proteomes" id="UP000196084">
    <property type="component" value="Unassembled WGS sequence"/>
</dbReference>
<feature type="transmembrane region" description="Helical" evidence="1">
    <location>
        <begin position="7"/>
        <end position="29"/>
    </location>
</feature>
<keyword evidence="1" id="KW-0812">Transmembrane</keyword>
<gene>
    <name evidence="2" type="ORF">B2G88_03210</name>
</gene>
<dbReference type="EMBL" id="MWPH01000001">
    <property type="protein sequence ID" value="OVE85836.1"/>
    <property type="molecule type" value="Genomic_DNA"/>
</dbReference>
<keyword evidence="3" id="KW-1185">Reference proteome</keyword>
<feature type="transmembrane region" description="Helical" evidence="1">
    <location>
        <begin position="35"/>
        <end position="61"/>
    </location>
</feature>
<proteinExistence type="predicted"/>
<dbReference type="OrthoDB" id="201169at2157"/>
<comment type="caution">
    <text evidence="2">The sequence shown here is derived from an EMBL/GenBank/DDBJ whole genome shotgun (WGS) entry which is preliminary data.</text>
</comment>
<keyword evidence="1" id="KW-1133">Transmembrane helix</keyword>
<organism evidence="2 3">
    <name type="scientific">Natronolimnobius baerhuensis</name>
    <dbReference type="NCBI Taxonomy" id="253108"/>
    <lineage>
        <taxon>Archaea</taxon>
        <taxon>Methanobacteriati</taxon>
        <taxon>Methanobacteriota</taxon>
        <taxon>Stenosarchaea group</taxon>
        <taxon>Halobacteria</taxon>
        <taxon>Halobacteriales</taxon>
        <taxon>Natrialbaceae</taxon>
        <taxon>Natronolimnobius</taxon>
    </lineage>
</organism>
<protein>
    <submittedName>
        <fullName evidence="2">Uncharacterized protein</fullName>
    </submittedName>
</protein>
<reference evidence="2 3" key="1">
    <citation type="submission" date="2017-02" db="EMBL/GenBank/DDBJ databases">
        <title>Natronthermophilus aegyptiacus gen. nov.,sp. nov., an aerobic, extremely halophilic alkalithermophilic archaeon isolated from the athalassohaline Wadi An Natrun, Egypt.</title>
        <authorList>
            <person name="Zhao B."/>
        </authorList>
    </citation>
    <scope>NUCLEOTIDE SEQUENCE [LARGE SCALE GENOMIC DNA]</scope>
    <source>
        <strain evidence="2 3">CGMCC 1.3597</strain>
    </source>
</reference>
<evidence type="ECO:0000256" key="1">
    <source>
        <dbReference type="SAM" id="Phobius"/>
    </source>
</evidence>
<sequence>MNRTRPVLKLVFAFNMVVLVLLAFSYPFLEPGSESYVAATITLALSLIMLALVAILTYTGFDAFDTF</sequence>
<name>A0A202EC48_9EURY</name>